<evidence type="ECO:0000256" key="1">
    <source>
        <dbReference type="SAM" id="SignalP"/>
    </source>
</evidence>
<evidence type="ECO:0000313" key="3">
    <source>
        <dbReference type="Proteomes" id="UP000202259"/>
    </source>
</evidence>
<sequence length="227" mass="24686">MKVLNSLLFALGLLVVTQAKAGFITTNENELDRIFSQTSFDDRPIDIRIGKATELILPTLLDISSDAEIFQLFNQLVGAFDVVNFYFIDTISACGIINVNIVGCGEFPGNDFVVESSFAAGSFGGELLAHELGHNLGLPHRSGQFLMNGSLNNNTTLTLAEVNTIHTSYLVKNNGQATDKEYWIDINPVLIVATPSAPVPEPSTLVLLLLPLGFLIRKTVKLTFENS</sequence>
<dbReference type="AlphaFoldDB" id="A0A222G639"/>
<dbReference type="SUPFAM" id="SSF55486">
    <property type="entry name" value="Metalloproteases ('zincins'), catalytic domain"/>
    <property type="match status" value="1"/>
</dbReference>
<accession>A0A222G639</accession>
<dbReference type="NCBIfam" id="TIGR02595">
    <property type="entry name" value="PEP_CTERM"/>
    <property type="match status" value="1"/>
</dbReference>
<proteinExistence type="predicted"/>
<dbReference type="EMBL" id="CP020465">
    <property type="protein sequence ID" value="ASP47063.1"/>
    <property type="molecule type" value="Genomic_DNA"/>
</dbReference>
<keyword evidence="1" id="KW-0732">Signal</keyword>
<reference evidence="2 3" key="1">
    <citation type="submission" date="2017-08" db="EMBL/GenBank/DDBJ databases">
        <title>Complete genome of Colwellia sp. NB097-1, a psychrophile bacterium ioslated from Bering Sea.</title>
        <authorList>
            <person name="Chen X."/>
        </authorList>
    </citation>
    <scope>NUCLEOTIDE SEQUENCE [LARGE SCALE GENOMIC DNA]</scope>
    <source>
        <strain evidence="2 3">NB097-1</strain>
    </source>
</reference>
<feature type="signal peptide" evidence="1">
    <location>
        <begin position="1"/>
        <end position="21"/>
    </location>
</feature>
<protein>
    <recommendedName>
        <fullName evidence="4">PEP-CTERM sorting domain-containing protein</fullName>
    </recommendedName>
</protein>
<feature type="chain" id="PRO_5012758989" description="PEP-CTERM sorting domain-containing protein" evidence="1">
    <location>
        <begin position="22"/>
        <end position="227"/>
    </location>
</feature>
<keyword evidence="3" id="KW-1185">Reference proteome</keyword>
<dbReference type="InterPro" id="IPR013424">
    <property type="entry name" value="Ice-binding_C"/>
</dbReference>
<dbReference type="Proteomes" id="UP000202259">
    <property type="component" value="Chromosome"/>
</dbReference>
<dbReference type="RefSeq" id="WP_081149515.1">
    <property type="nucleotide sequence ID" value="NZ_CP020465.1"/>
</dbReference>
<evidence type="ECO:0008006" key="4">
    <source>
        <dbReference type="Google" id="ProtNLM"/>
    </source>
</evidence>
<dbReference type="InterPro" id="IPR024079">
    <property type="entry name" value="MetalloPept_cat_dom_sf"/>
</dbReference>
<dbReference type="Gene3D" id="3.40.390.10">
    <property type="entry name" value="Collagenase (Catalytic Domain)"/>
    <property type="match status" value="1"/>
</dbReference>
<dbReference type="OrthoDB" id="280747at2"/>
<evidence type="ECO:0000313" key="2">
    <source>
        <dbReference type="EMBL" id="ASP47063.1"/>
    </source>
</evidence>
<dbReference type="GO" id="GO:0008237">
    <property type="term" value="F:metallopeptidase activity"/>
    <property type="evidence" value="ECO:0007669"/>
    <property type="project" value="InterPro"/>
</dbReference>
<gene>
    <name evidence="2" type="ORF">B5D82_04320</name>
</gene>
<organism evidence="2 3">
    <name type="scientific">Cognaticolwellia beringensis</name>
    <dbReference type="NCBI Taxonomy" id="1967665"/>
    <lineage>
        <taxon>Bacteria</taxon>
        <taxon>Pseudomonadati</taxon>
        <taxon>Pseudomonadota</taxon>
        <taxon>Gammaproteobacteria</taxon>
        <taxon>Alteromonadales</taxon>
        <taxon>Colwelliaceae</taxon>
        <taxon>Cognaticolwellia</taxon>
    </lineage>
</organism>
<dbReference type="KEGG" id="cber:B5D82_04320"/>
<name>A0A222G639_9GAMM</name>